<evidence type="ECO:0000259" key="2">
    <source>
        <dbReference type="Pfam" id="PF00646"/>
    </source>
</evidence>
<name>A0A9P1I7E0_9PELO</name>
<evidence type="ECO:0000313" key="4">
    <source>
        <dbReference type="Proteomes" id="UP001152747"/>
    </source>
</evidence>
<reference evidence="3" key="1">
    <citation type="submission" date="2022-11" db="EMBL/GenBank/DDBJ databases">
        <authorList>
            <person name="Kikuchi T."/>
        </authorList>
    </citation>
    <scope>NUCLEOTIDE SEQUENCE</scope>
    <source>
        <strain evidence="3">PS1010</strain>
    </source>
</reference>
<keyword evidence="1" id="KW-0175">Coiled coil</keyword>
<gene>
    <name evidence="3" type="ORF">CAMP_LOCUS2500</name>
</gene>
<keyword evidence="4" id="KW-1185">Reference proteome</keyword>
<proteinExistence type="predicted"/>
<accession>A0A9P1I7E0</accession>
<sequence length="279" mass="32822">MFSNLPPEIRLLIIDKLEPDDRAELKKCSKQCWRDVRSSKNEKTCLGLEWESRTENEIELTFYTDGFRKAQVLRICQDLEDDRRIFGAITTNYTEIQSILEFSKNHQSINLVEFAKTKFLKKLEKSHENLRKLSIFQGAWHKNIDFFDGCKMLSKLEDLKLSGAADGKMPRFGANLKNLMTSQFCSQIFEVTQSLDIDFELDFEEFLKLSATKIYMPIGKLSAENIFEFLKLCENGQRKLEKCEFFGLRKEFERKFLELLRNRKLSENENHQNLEIAPE</sequence>
<dbReference type="EMBL" id="CANHGI010000001">
    <property type="protein sequence ID" value="CAI5439863.1"/>
    <property type="molecule type" value="Genomic_DNA"/>
</dbReference>
<dbReference type="Proteomes" id="UP001152747">
    <property type="component" value="Unassembled WGS sequence"/>
</dbReference>
<protein>
    <recommendedName>
        <fullName evidence="2">F-box domain-containing protein</fullName>
    </recommendedName>
</protein>
<evidence type="ECO:0000256" key="1">
    <source>
        <dbReference type="SAM" id="Coils"/>
    </source>
</evidence>
<feature type="domain" description="F-box" evidence="2">
    <location>
        <begin position="2"/>
        <end position="32"/>
    </location>
</feature>
<organism evidence="3 4">
    <name type="scientific">Caenorhabditis angaria</name>
    <dbReference type="NCBI Taxonomy" id="860376"/>
    <lineage>
        <taxon>Eukaryota</taxon>
        <taxon>Metazoa</taxon>
        <taxon>Ecdysozoa</taxon>
        <taxon>Nematoda</taxon>
        <taxon>Chromadorea</taxon>
        <taxon>Rhabditida</taxon>
        <taxon>Rhabditina</taxon>
        <taxon>Rhabditomorpha</taxon>
        <taxon>Rhabditoidea</taxon>
        <taxon>Rhabditidae</taxon>
        <taxon>Peloderinae</taxon>
        <taxon>Caenorhabditis</taxon>
    </lineage>
</organism>
<dbReference type="AlphaFoldDB" id="A0A9P1I7E0"/>
<dbReference type="InterPro" id="IPR001810">
    <property type="entry name" value="F-box_dom"/>
</dbReference>
<comment type="caution">
    <text evidence="3">The sequence shown here is derived from an EMBL/GenBank/DDBJ whole genome shotgun (WGS) entry which is preliminary data.</text>
</comment>
<feature type="coiled-coil region" evidence="1">
    <location>
        <begin position="249"/>
        <end position="277"/>
    </location>
</feature>
<evidence type="ECO:0000313" key="3">
    <source>
        <dbReference type="EMBL" id="CAI5439863.1"/>
    </source>
</evidence>
<dbReference type="Pfam" id="PF00646">
    <property type="entry name" value="F-box"/>
    <property type="match status" value="1"/>
</dbReference>